<dbReference type="SUPFAM" id="SSF50475">
    <property type="entry name" value="FMN-binding split barrel"/>
    <property type="match status" value="1"/>
</dbReference>
<dbReference type="InterPro" id="IPR012349">
    <property type="entry name" value="Split_barrel_FMN-bd"/>
</dbReference>
<dbReference type="Pfam" id="PF04299">
    <property type="entry name" value="FMN_bind_2"/>
    <property type="match status" value="1"/>
</dbReference>
<evidence type="ECO:0000313" key="2">
    <source>
        <dbReference type="Proteomes" id="UP001497383"/>
    </source>
</evidence>
<gene>
    <name evidence="1" type="ORF">LODBEIA_P57990</name>
</gene>
<protein>
    <recommendedName>
        <fullName evidence="3">Transcriptional regulator</fullName>
    </recommendedName>
</protein>
<evidence type="ECO:0000313" key="1">
    <source>
        <dbReference type="EMBL" id="CAK9441989.1"/>
    </source>
</evidence>
<dbReference type="PANTHER" id="PTHR35802:SF1">
    <property type="entry name" value="PROTEASE SYNTHASE AND SPORULATION PROTEIN PAI 2"/>
    <property type="match status" value="1"/>
</dbReference>
<organism evidence="1 2">
    <name type="scientific">Lodderomyces beijingensis</name>
    <dbReference type="NCBI Taxonomy" id="1775926"/>
    <lineage>
        <taxon>Eukaryota</taxon>
        <taxon>Fungi</taxon>
        <taxon>Dikarya</taxon>
        <taxon>Ascomycota</taxon>
        <taxon>Saccharomycotina</taxon>
        <taxon>Pichiomycetes</taxon>
        <taxon>Debaryomycetaceae</taxon>
        <taxon>Candida/Lodderomyces clade</taxon>
        <taxon>Lodderomyces</taxon>
    </lineage>
</organism>
<dbReference type="EMBL" id="OZ022412">
    <property type="protein sequence ID" value="CAK9441989.1"/>
    <property type="molecule type" value="Genomic_DNA"/>
</dbReference>
<dbReference type="Gene3D" id="2.30.110.10">
    <property type="entry name" value="Electron Transport, Fmn-binding Protein, Chain A"/>
    <property type="match status" value="1"/>
</dbReference>
<accession>A0ABP0ZTW5</accession>
<sequence length="228" mass="25771">MYIPKHYREDDWEQAEYLIKTYPLGTLITTDSTGGIIANHIPFYLTKTAEGNHKLIAHVAKSNHQIPSLTANSNVLIVFQSVNSYITPDYYPGKQETHKYVPTWNFASVHLHGSSKIVDDVDFVRNQLDHLTEQEESVQKKDGRKQWKVSDAPENYVKILQKAITGLEISIDSFECKYKFDQAMRKADVDGTIEGLAQDGKVEISQLAKETNARADAKKAEKKAQEAS</sequence>
<dbReference type="Proteomes" id="UP001497383">
    <property type="component" value="Chromosome 8"/>
</dbReference>
<name>A0ABP0ZTW5_9ASCO</name>
<keyword evidence="2" id="KW-1185">Reference proteome</keyword>
<dbReference type="GeneID" id="92210995"/>
<dbReference type="InterPro" id="IPR007396">
    <property type="entry name" value="TR_PAI2-type"/>
</dbReference>
<dbReference type="PIRSF" id="PIRSF010372">
    <property type="entry name" value="PaiB"/>
    <property type="match status" value="1"/>
</dbReference>
<dbReference type="RefSeq" id="XP_066832737.1">
    <property type="nucleotide sequence ID" value="XM_066976170.1"/>
</dbReference>
<evidence type="ECO:0008006" key="3">
    <source>
        <dbReference type="Google" id="ProtNLM"/>
    </source>
</evidence>
<dbReference type="PANTHER" id="PTHR35802">
    <property type="entry name" value="PROTEASE SYNTHASE AND SPORULATION PROTEIN PAI 2"/>
    <property type="match status" value="1"/>
</dbReference>
<reference evidence="1 2" key="1">
    <citation type="submission" date="2024-03" db="EMBL/GenBank/DDBJ databases">
        <authorList>
            <person name="Brejova B."/>
        </authorList>
    </citation>
    <scope>NUCLEOTIDE SEQUENCE [LARGE SCALE GENOMIC DNA]</scope>
    <source>
        <strain evidence="1 2">CBS 14171</strain>
    </source>
</reference>
<proteinExistence type="predicted"/>